<dbReference type="InterPro" id="IPR048278">
    <property type="entry name" value="PFN"/>
</dbReference>
<dbReference type="AlphaFoldDB" id="A0AAV2IIP6"/>
<dbReference type="Pfam" id="PF00235">
    <property type="entry name" value="Profilin"/>
    <property type="match status" value="1"/>
</dbReference>
<evidence type="ECO:0000313" key="1">
    <source>
        <dbReference type="EMBL" id="CAL1546191.1"/>
    </source>
</evidence>
<evidence type="ECO:0008006" key="3">
    <source>
        <dbReference type="Google" id="ProtNLM"/>
    </source>
</evidence>
<dbReference type="Proteomes" id="UP001497497">
    <property type="component" value="Unassembled WGS sequence"/>
</dbReference>
<dbReference type="Gene3D" id="3.30.450.30">
    <property type="entry name" value="Dynein light chain 2a, cytoplasmic"/>
    <property type="match status" value="1"/>
</dbReference>
<dbReference type="GO" id="GO:0003779">
    <property type="term" value="F:actin binding"/>
    <property type="evidence" value="ECO:0007669"/>
    <property type="project" value="InterPro"/>
</dbReference>
<accession>A0AAV2IIP6</accession>
<gene>
    <name evidence="1" type="ORF">GSLYS_00019568001</name>
</gene>
<name>A0AAV2IIP6_LYMST</name>
<organism evidence="1 2">
    <name type="scientific">Lymnaea stagnalis</name>
    <name type="common">Great pond snail</name>
    <name type="synonym">Helix stagnalis</name>
    <dbReference type="NCBI Taxonomy" id="6523"/>
    <lineage>
        <taxon>Eukaryota</taxon>
        <taxon>Metazoa</taxon>
        <taxon>Spiralia</taxon>
        <taxon>Lophotrochozoa</taxon>
        <taxon>Mollusca</taxon>
        <taxon>Gastropoda</taxon>
        <taxon>Heterobranchia</taxon>
        <taxon>Euthyneura</taxon>
        <taxon>Panpulmonata</taxon>
        <taxon>Hygrophila</taxon>
        <taxon>Lymnaeoidea</taxon>
        <taxon>Lymnaeidae</taxon>
        <taxon>Lymnaea</taxon>
    </lineage>
</organism>
<dbReference type="SUPFAM" id="SSF55770">
    <property type="entry name" value="Profilin (actin-binding protein)"/>
    <property type="match status" value="1"/>
</dbReference>
<reference evidence="1 2" key="1">
    <citation type="submission" date="2024-04" db="EMBL/GenBank/DDBJ databases">
        <authorList>
            <consortium name="Genoscope - CEA"/>
            <person name="William W."/>
        </authorList>
    </citation>
    <scope>NUCLEOTIDE SEQUENCE [LARGE SCALE GENOMIC DNA]</scope>
</reference>
<evidence type="ECO:0000313" key="2">
    <source>
        <dbReference type="Proteomes" id="UP001497497"/>
    </source>
</evidence>
<keyword evidence="2" id="KW-1185">Reference proteome</keyword>
<comment type="caution">
    <text evidence="1">The sequence shown here is derived from an EMBL/GenBank/DDBJ whole genome shotgun (WGS) entry which is preliminary data.</text>
</comment>
<dbReference type="EMBL" id="CAXITT010000783">
    <property type="protein sequence ID" value="CAL1546191.1"/>
    <property type="molecule type" value="Genomic_DNA"/>
</dbReference>
<sequence length="168" mass="18779">MSYEDLISHILTTTDKVNKIIVFDLTGRPVAYTEGTETNQSEGMALVNCLLDPAKIMTKLFIDNDFFICVQGIEKTFTGTNIKDRSRVIVARLDDSHVIVLFGQSTGKGSFTYELQHSLELRSQGLLISQLAEQQQQQRGIPDAGTEVFDTQRLNDVVRGDQVLVNLK</sequence>
<dbReference type="InterPro" id="IPR036140">
    <property type="entry name" value="PFN_sf"/>
</dbReference>
<proteinExistence type="predicted"/>
<protein>
    <recommendedName>
        <fullName evidence="3">Roadblock/LAMTOR2 domain-containing protein</fullName>
    </recommendedName>
</protein>